<dbReference type="Gene3D" id="3.10.400.20">
    <property type="match status" value="1"/>
</dbReference>
<sequence>MVERTMKKIIAKKRHSIRKSQVEDLFSRLTLQIGPSAALFRSDMIEILETSSDIAIFLVNKKPLLMDTGEWAFPTLKGAVQCPFPERMVTVDAGAIPYVVNGADVMRPGIVAVSDDVAAGGPVQIVDERHKKPLAIGVALLDGAAIRASAQGKMCKNFHHVGDELWNLEL</sequence>
<dbReference type="InterPro" id="IPR022430">
    <property type="entry name" value="CHP03684"/>
</dbReference>
<dbReference type="NCBIfam" id="TIGR00451">
    <property type="entry name" value="unchar_dom_2"/>
    <property type="match status" value="1"/>
</dbReference>
<reference evidence="3" key="1">
    <citation type="journal article" date="2015" name="Microbiology">
        <title>Genome of Methanoregula boonei 6A8 reveals adaptations to oligotrophic peatland environments.</title>
        <authorList>
            <person name="Braeuer S."/>
            <person name="Cadillo-Quiroz H."/>
            <person name="Kyrpides N."/>
            <person name="Woyke T."/>
            <person name="Goodwin L."/>
            <person name="Detter C."/>
            <person name="Podell S."/>
            <person name="Yavitt J.B."/>
            <person name="Zinder S.H."/>
        </authorList>
    </citation>
    <scope>NUCLEOTIDE SEQUENCE [LARGE SCALE GENOMIC DNA]</scope>
    <source>
        <strain evidence="3">DSM 21154 / JCM 14090 / 6A8</strain>
    </source>
</reference>
<dbReference type="InterPro" id="IPR016437">
    <property type="entry name" value="MCT-1/Tma20"/>
</dbReference>
<dbReference type="SUPFAM" id="SSF88697">
    <property type="entry name" value="PUA domain-like"/>
    <property type="match status" value="1"/>
</dbReference>
<dbReference type="EMBL" id="CP000780">
    <property type="protein sequence ID" value="ABS54616.1"/>
    <property type="molecule type" value="Genomic_DNA"/>
</dbReference>
<dbReference type="PANTHER" id="PTHR22798:SF0">
    <property type="entry name" value="MALIGNANT T-CELL-AMPLIFIED SEQUENCE 1"/>
    <property type="match status" value="1"/>
</dbReference>
<dbReference type="NCBIfam" id="NF011152">
    <property type="entry name" value="PRK14560.1-3"/>
    <property type="match status" value="1"/>
</dbReference>
<dbReference type="STRING" id="456442.Mboo_0092"/>
<dbReference type="PIRSF" id="PIRSF005067">
    <property type="entry name" value="Tma_RNA-bind_prd"/>
    <property type="match status" value="1"/>
</dbReference>
<dbReference type="SMART" id="SM00359">
    <property type="entry name" value="PUA"/>
    <property type="match status" value="1"/>
</dbReference>
<dbReference type="KEGG" id="mbn:Mboo_0092"/>
<dbReference type="AlphaFoldDB" id="A7I4F5"/>
<dbReference type="eggNOG" id="arCOG00985">
    <property type="taxonomic scope" value="Archaea"/>
</dbReference>
<protein>
    <submittedName>
        <fullName evidence="2">PUA domain containing protein</fullName>
    </submittedName>
</protein>
<evidence type="ECO:0000313" key="3">
    <source>
        <dbReference type="Proteomes" id="UP000002408"/>
    </source>
</evidence>
<organism evidence="2 3">
    <name type="scientific">Methanoregula boonei (strain DSM 21154 / JCM 14090 / 6A8)</name>
    <dbReference type="NCBI Taxonomy" id="456442"/>
    <lineage>
        <taxon>Archaea</taxon>
        <taxon>Methanobacteriati</taxon>
        <taxon>Methanobacteriota</taxon>
        <taxon>Stenosarchaea group</taxon>
        <taxon>Methanomicrobia</taxon>
        <taxon>Methanomicrobiales</taxon>
        <taxon>Methanoregulaceae</taxon>
        <taxon>Methanoregula</taxon>
    </lineage>
</organism>
<dbReference type="NCBIfam" id="TIGR03684">
    <property type="entry name" value="arCOG00985"/>
    <property type="match status" value="1"/>
</dbReference>
<dbReference type="InterPro" id="IPR015947">
    <property type="entry name" value="PUA-like_sf"/>
</dbReference>
<accession>A7I4F5</accession>
<feature type="domain" description="PUA" evidence="1">
    <location>
        <begin position="87"/>
        <end position="162"/>
    </location>
</feature>
<dbReference type="Pfam" id="PF01472">
    <property type="entry name" value="PUA"/>
    <property type="match status" value="1"/>
</dbReference>
<proteinExistence type="predicted"/>
<dbReference type="CDD" id="cd21154">
    <property type="entry name" value="PUA_MJ1432-like"/>
    <property type="match status" value="1"/>
</dbReference>
<dbReference type="HOGENOM" id="CLU_090468_1_1_2"/>
<keyword evidence="3" id="KW-1185">Reference proteome</keyword>
<name>A7I4F5_METB6</name>
<dbReference type="GO" id="GO:0003723">
    <property type="term" value="F:RNA binding"/>
    <property type="evidence" value="ECO:0007669"/>
    <property type="project" value="InterPro"/>
</dbReference>
<dbReference type="GO" id="GO:0001731">
    <property type="term" value="P:formation of translation preinitiation complex"/>
    <property type="evidence" value="ECO:0007669"/>
    <property type="project" value="TreeGrafter"/>
</dbReference>
<evidence type="ECO:0000313" key="2">
    <source>
        <dbReference type="EMBL" id="ABS54616.1"/>
    </source>
</evidence>
<dbReference type="InterPro" id="IPR004521">
    <property type="entry name" value="Uncharacterised_CHP00451"/>
</dbReference>
<dbReference type="InterPro" id="IPR002478">
    <property type="entry name" value="PUA"/>
</dbReference>
<dbReference type="PROSITE" id="PS50890">
    <property type="entry name" value="PUA"/>
    <property type="match status" value="1"/>
</dbReference>
<gene>
    <name evidence="2" type="ordered locus">Mboo_0092</name>
</gene>
<dbReference type="Proteomes" id="UP000002408">
    <property type="component" value="Chromosome"/>
</dbReference>
<evidence type="ECO:0000259" key="1">
    <source>
        <dbReference type="SMART" id="SM00359"/>
    </source>
</evidence>
<dbReference type="PANTHER" id="PTHR22798">
    <property type="entry name" value="MCT-1 PROTEIN"/>
    <property type="match status" value="1"/>
</dbReference>